<dbReference type="Proteomes" id="UP001177021">
    <property type="component" value="Unassembled WGS sequence"/>
</dbReference>
<evidence type="ECO:0000313" key="2">
    <source>
        <dbReference type="Proteomes" id="UP001177021"/>
    </source>
</evidence>
<accession>A0ACB0JDG6</accession>
<dbReference type="EMBL" id="CASHSV030000024">
    <property type="protein sequence ID" value="CAJ2642296.1"/>
    <property type="molecule type" value="Genomic_DNA"/>
</dbReference>
<organism evidence="1 2">
    <name type="scientific">Trifolium pratense</name>
    <name type="common">Red clover</name>
    <dbReference type="NCBI Taxonomy" id="57577"/>
    <lineage>
        <taxon>Eukaryota</taxon>
        <taxon>Viridiplantae</taxon>
        <taxon>Streptophyta</taxon>
        <taxon>Embryophyta</taxon>
        <taxon>Tracheophyta</taxon>
        <taxon>Spermatophyta</taxon>
        <taxon>Magnoliopsida</taxon>
        <taxon>eudicotyledons</taxon>
        <taxon>Gunneridae</taxon>
        <taxon>Pentapetalae</taxon>
        <taxon>rosids</taxon>
        <taxon>fabids</taxon>
        <taxon>Fabales</taxon>
        <taxon>Fabaceae</taxon>
        <taxon>Papilionoideae</taxon>
        <taxon>50 kb inversion clade</taxon>
        <taxon>NPAAA clade</taxon>
        <taxon>Hologalegina</taxon>
        <taxon>IRL clade</taxon>
        <taxon>Trifolieae</taxon>
        <taxon>Trifolium</taxon>
    </lineage>
</organism>
<protein>
    <submittedName>
        <fullName evidence="1">Uncharacterized protein</fullName>
    </submittedName>
</protein>
<evidence type="ECO:0000313" key="1">
    <source>
        <dbReference type="EMBL" id="CAJ2642296.1"/>
    </source>
</evidence>
<reference evidence="1" key="1">
    <citation type="submission" date="2023-10" db="EMBL/GenBank/DDBJ databases">
        <authorList>
            <person name="Rodriguez Cubillos JULIANA M."/>
            <person name="De Vega J."/>
        </authorList>
    </citation>
    <scope>NUCLEOTIDE SEQUENCE</scope>
</reference>
<sequence length="299" mass="34464">MALSIKKELFPQQFSTKIRVLMIDHDINLLNAFEKICFQFHYSVKTCSKASDALNLLMEKKNSFDLVLIEAKMPDMNSYEFLQHVTQHINIPVIMMCADNTRSAVKKAIDDGACDYWIKPLTENLIQNMWQHVARKIWKQNKNLKLSDELEVEVGMRKEERYDSNLLLIDPKIGVTDDSNLPLIDPRIGVIDTSVKQESVETNNVKPESSTKKTRITWTPELHKKFVRAVMELNVDKAVPKKILAKMNESELTKQHVASHLQKYRLHLKEGGETKKQKKQTEATTKFKSSPNGSSEFDF</sequence>
<name>A0ACB0JDG6_TRIPR</name>
<comment type="caution">
    <text evidence="1">The sequence shown here is derived from an EMBL/GenBank/DDBJ whole genome shotgun (WGS) entry which is preliminary data.</text>
</comment>
<gene>
    <name evidence="1" type="ORF">MILVUS5_LOCUS11779</name>
</gene>
<proteinExistence type="predicted"/>
<keyword evidence="2" id="KW-1185">Reference proteome</keyword>